<organism evidence="6 7">
    <name type="scientific">Zymobacter palmae</name>
    <dbReference type="NCBI Taxonomy" id="33074"/>
    <lineage>
        <taxon>Bacteria</taxon>
        <taxon>Pseudomonadati</taxon>
        <taxon>Pseudomonadota</taxon>
        <taxon>Gammaproteobacteria</taxon>
        <taxon>Oceanospirillales</taxon>
        <taxon>Halomonadaceae</taxon>
        <taxon>Zymobacter group</taxon>
        <taxon>Zymobacter</taxon>
    </lineage>
</organism>
<evidence type="ECO:0000256" key="4">
    <source>
        <dbReference type="RuleBase" id="RU003694"/>
    </source>
</evidence>
<dbReference type="InterPro" id="IPR000794">
    <property type="entry name" value="Beta-ketoacyl_synthase"/>
</dbReference>
<sequence>MVNDSPAIWVTGMAWSTGLGADLKTVWEALLAGASAIDHVPTEHDLRSDLAVALPHLPLDMPLAERQHTLTCSTLKMALNDAGIAADAPQLMSVLGTSYAHHLDDTNTESLSDWANAAARSLGFKRPPVVVSTACSAGADAIQVGMSLIRDGAADLCICGGADILSEGKRLGHSRLGTLSPDGLYAFDRNHSGTVLGEGAAFIVLESKAHAQARGAQPYGFIVGTGAANDAVNAVAPDPSGQNVINTVERALLSAGLHHDDIALINAHGTGTQINDNVESIAYSSLFASNAHPPVLFATKGALGHTLGATGAIEAIVVLLALNHHCAPPVYALQQPLDVLKLPIPIHTPMVVGKGYGISVTLGFGGFDTCLVLQGAQRSLS</sequence>
<dbReference type="Proteomes" id="UP000267342">
    <property type="component" value="Chromosome"/>
</dbReference>
<dbReference type="InterPro" id="IPR016039">
    <property type="entry name" value="Thiolase-like"/>
</dbReference>
<dbReference type="SUPFAM" id="SSF53901">
    <property type="entry name" value="Thiolase-like"/>
    <property type="match status" value="2"/>
</dbReference>
<dbReference type="OrthoDB" id="9808669at2"/>
<keyword evidence="3 4" id="KW-0808">Transferase</keyword>
<dbReference type="KEGG" id="zpl:ZBT109_0367"/>
<dbReference type="GO" id="GO:0004315">
    <property type="term" value="F:3-oxoacyl-[acyl-carrier-protein] synthase activity"/>
    <property type="evidence" value="ECO:0007669"/>
    <property type="project" value="TreeGrafter"/>
</dbReference>
<dbReference type="AlphaFoldDB" id="A0A348HC04"/>
<comment type="pathway">
    <text evidence="1">Lipid metabolism.</text>
</comment>
<evidence type="ECO:0000256" key="2">
    <source>
        <dbReference type="ARBA" id="ARBA00008467"/>
    </source>
</evidence>
<evidence type="ECO:0000259" key="5">
    <source>
        <dbReference type="PROSITE" id="PS52004"/>
    </source>
</evidence>
<comment type="similarity">
    <text evidence="2 4">Belongs to the thiolase-like superfamily. Beta-ketoacyl-ACP synthases family.</text>
</comment>
<dbReference type="Pfam" id="PF02801">
    <property type="entry name" value="Ketoacyl-synt_C"/>
    <property type="match status" value="1"/>
</dbReference>
<dbReference type="EMBL" id="AP018933">
    <property type="protein sequence ID" value="BBG29156.1"/>
    <property type="molecule type" value="Genomic_DNA"/>
</dbReference>
<dbReference type="PANTHER" id="PTHR11712:SF347">
    <property type="entry name" value="BETA KETOACYL-ACYL CARRIER PROTEIN SYNTHASE"/>
    <property type="match status" value="1"/>
</dbReference>
<dbReference type="STRING" id="1123510.GCA_000620025_00574"/>
<evidence type="ECO:0000313" key="6">
    <source>
        <dbReference type="EMBL" id="BBG29156.1"/>
    </source>
</evidence>
<dbReference type="GO" id="GO:0006633">
    <property type="term" value="P:fatty acid biosynthetic process"/>
    <property type="evidence" value="ECO:0007669"/>
    <property type="project" value="TreeGrafter"/>
</dbReference>
<evidence type="ECO:0000256" key="3">
    <source>
        <dbReference type="ARBA" id="ARBA00022679"/>
    </source>
</evidence>
<evidence type="ECO:0000256" key="1">
    <source>
        <dbReference type="ARBA" id="ARBA00005189"/>
    </source>
</evidence>
<proteinExistence type="inferred from homology"/>
<name>A0A348HC04_9GAMM</name>
<dbReference type="SMART" id="SM00825">
    <property type="entry name" value="PKS_KS"/>
    <property type="match status" value="1"/>
</dbReference>
<dbReference type="InterPro" id="IPR014031">
    <property type="entry name" value="Ketoacyl_synth_C"/>
</dbReference>
<gene>
    <name evidence="6" type="ORF">ZBT109_0367</name>
</gene>
<accession>A0A348HC04</accession>
<dbReference type="PROSITE" id="PS52004">
    <property type="entry name" value="KS3_2"/>
    <property type="match status" value="1"/>
</dbReference>
<dbReference type="Gene3D" id="3.40.47.10">
    <property type="match status" value="1"/>
</dbReference>
<reference evidence="6 7" key="1">
    <citation type="submission" date="2018-09" db="EMBL/GenBank/DDBJ databases">
        <title>Zymobacter palmae IAM14233 (=T109) whole genome analysis.</title>
        <authorList>
            <person name="Yanase H."/>
        </authorList>
    </citation>
    <scope>NUCLEOTIDE SEQUENCE [LARGE SCALE GENOMIC DNA]</scope>
    <source>
        <strain evidence="6 7">IAM14233</strain>
    </source>
</reference>
<protein>
    <submittedName>
        <fullName evidence="6">3-oxoacyl-(Acyl-carrier-protein) synthase</fullName>
    </submittedName>
</protein>
<evidence type="ECO:0000313" key="7">
    <source>
        <dbReference type="Proteomes" id="UP000267342"/>
    </source>
</evidence>
<dbReference type="Pfam" id="PF00109">
    <property type="entry name" value="ketoacyl-synt"/>
    <property type="match status" value="1"/>
</dbReference>
<dbReference type="RefSeq" id="WP_027704560.1">
    <property type="nucleotide sequence ID" value="NZ_AP018933.1"/>
</dbReference>
<feature type="domain" description="Ketosynthase family 3 (KS3)" evidence="5">
    <location>
        <begin position="5"/>
        <end position="375"/>
    </location>
</feature>
<dbReference type="InterPro" id="IPR020841">
    <property type="entry name" value="PKS_Beta-ketoAc_synthase_dom"/>
</dbReference>
<dbReference type="InterPro" id="IPR014030">
    <property type="entry name" value="Ketoacyl_synth_N"/>
</dbReference>
<keyword evidence="7" id="KW-1185">Reference proteome</keyword>
<dbReference type="PANTHER" id="PTHR11712">
    <property type="entry name" value="POLYKETIDE SYNTHASE-RELATED"/>
    <property type="match status" value="1"/>
</dbReference>